<evidence type="ECO:0000256" key="6">
    <source>
        <dbReference type="SAM" id="Phobius"/>
    </source>
</evidence>
<proteinExistence type="predicted"/>
<comment type="subcellular location">
    <subcellularLocation>
        <location evidence="1">Cell membrane</location>
        <topology evidence="1">Multi-pass membrane protein</topology>
    </subcellularLocation>
</comment>
<keyword evidence="4 6" id="KW-1133">Transmembrane helix</keyword>
<keyword evidence="3 6" id="KW-0812">Transmembrane</keyword>
<dbReference type="RefSeq" id="WP_014243631.1">
    <property type="nucleotide sequence ID" value="NC_016620.1"/>
</dbReference>
<dbReference type="InterPro" id="IPR017039">
    <property type="entry name" value="Virul_fac_BrkB"/>
</dbReference>
<dbReference type="OrthoDB" id="5289866at2"/>
<dbReference type="PATRIC" id="fig|862908.3.peg.913"/>
<evidence type="ECO:0000256" key="2">
    <source>
        <dbReference type="ARBA" id="ARBA00022475"/>
    </source>
</evidence>
<dbReference type="EMBL" id="FQ312005">
    <property type="protein sequence ID" value="CBW25846.1"/>
    <property type="molecule type" value="Genomic_DNA"/>
</dbReference>
<dbReference type="HOGENOM" id="CLU_902448_0_0_7"/>
<name>E1WXP0_HALMS</name>
<keyword evidence="5 6" id="KW-0472">Membrane</keyword>
<dbReference type="KEGG" id="bmx:BMS_0959"/>
<feature type="transmembrane region" description="Helical" evidence="6">
    <location>
        <begin position="231"/>
        <end position="251"/>
    </location>
</feature>
<feature type="transmembrane region" description="Helical" evidence="6">
    <location>
        <begin position="263"/>
        <end position="285"/>
    </location>
</feature>
<accession>E1WXP0</accession>
<dbReference type="Proteomes" id="UP000008963">
    <property type="component" value="Chromosome"/>
</dbReference>
<dbReference type="eggNOG" id="COG1295">
    <property type="taxonomic scope" value="Bacteria"/>
</dbReference>
<evidence type="ECO:0000256" key="3">
    <source>
        <dbReference type="ARBA" id="ARBA00022692"/>
    </source>
</evidence>
<evidence type="ECO:0000256" key="5">
    <source>
        <dbReference type="ARBA" id="ARBA00023136"/>
    </source>
</evidence>
<organism evidence="7 8">
    <name type="scientific">Halobacteriovorax marinus (strain ATCC BAA-682 / DSM 15412 / SJ)</name>
    <name type="common">Bacteriovorax marinus</name>
    <dbReference type="NCBI Taxonomy" id="862908"/>
    <lineage>
        <taxon>Bacteria</taxon>
        <taxon>Pseudomonadati</taxon>
        <taxon>Bdellovibrionota</taxon>
        <taxon>Bacteriovoracia</taxon>
        <taxon>Bacteriovoracales</taxon>
        <taxon>Halobacteriovoraceae</taxon>
        <taxon>Halobacteriovorax</taxon>
    </lineage>
</organism>
<keyword evidence="8" id="KW-1185">Reference proteome</keyword>
<feature type="transmembrane region" description="Helical" evidence="6">
    <location>
        <begin position="158"/>
        <end position="179"/>
    </location>
</feature>
<gene>
    <name evidence="7" type="ordered locus">BMS_0959</name>
</gene>
<protein>
    <submittedName>
        <fullName evidence="7">tRNA-processing ribonuclease</fullName>
    </submittedName>
</protein>
<feature type="transmembrane region" description="Helical" evidence="6">
    <location>
        <begin position="44"/>
        <end position="71"/>
    </location>
</feature>
<evidence type="ECO:0000313" key="7">
    <source>
        <dbReference type="EMBL" id="CBW25846.1"/>
    </source>
</evidence>
<reference evidence="8" key="1">
    <citation type="journal article" date="2013" name="ISME J.">
        <title>A small predatory core genome in the divergent marine Bacteriovorax marinus SJ and the terrestrial Bdellovibrio bacteriovorus.</title>
        <authorList>
            <person name="Crossman L.C."/>
            <person name="Chen H."/>
            <person name="Cerdeno-Tarraga A.M."/>
            <person name="Brooks K."/>
            <person name="Quail M.A."/>
            <person name="Pineiro S.A."/>
            <person name="Hobley L."/>
            <person name="Sockett R.E."/>
            <person name="Bentley S.D."/>
            <person name="Parkhill J."/>
            <person name="Williams H.N."/>
            <person name="Stine O.C."/>
        </authorList>
    </citation>
    <scope>NUCLEOTIDE SEQUENCE [LARGE SCALE GENOMIC DNA]</scope>
    <source>
        <strain evidence="8">ATCC BAA-682 / DSM 15412 / SJ</strain>
    </source>
</reference>
<dbReference type="PANTHER" id="PTHR30213:SF0">
    <property type="entry name" value="UPF0761 MEMBRANE PROTEIN YIHY"/>
    <property type="match status" value="1"/>
</dbReference>
<dbReference type="STRING" id="862908.BMS_0959"/>
<evidence type="ECO:0000313" key="8">
    <source>
        <dbReference type="Proteomes" id="UP000008963"/>
    </source>
</evidence>
<keyword evidence="2" id="KW-1003">Cell membrane</keyword>
<dbReference type="Pfam" id="PF03631">
    <property type="entry name" value="Virul_fac_BrkB"/>
    <property type="match status" value="1"/>
</dbReference>
<sequence>MKKAKHQIIQFSRNYESYSYRMTTKIIAKMLHGFFLFKKRKCEILAGATTFFALLSFCPAMLLSISLVGFLTGDIASAKGIVLTSLNENIPSLAPWIMKSISAIVDQQLHTTKSSNVFNTLFLGYSLIGLISALMYGVRTIAGSRAKGGYLVEDLKSFMIGVCMSLFLGFLFVSSNEVLFKAVFFSGPEKLPDLAKTVFNLQLLPILSSIIFFTGFYKFSSGKKIALSHAFLGACSFVALFVLGKSGHWIYVKLSEQELAQNYGNFSTIVMAVVWVYYLVCSFFYGASLSNIEKENVFKIVIKDTQKSQSENLELLPEIPVEEEHFKSAS</sequence>
<dbReference type="PANTHER" id="PTHR30213">
    <property type="entry name" value="INNER MEMBRANE PROTEIN YHJD"/>
    <property type="match status" value="1"/>
</dbReference>
<dbReference type="GO" id="GO:0005886">
    <property type="term" value="C:plasma membrane"/>
    <property type="evidence" value="ECO:0007669"/>
    <property type="project" value="UniProtKB-SubCell"/>
</dbReference>
<evidence type="ECO:0000256" key="1">
    <source>
        <dbReference type="ARBA" id="ARBA00004651"/>
    </source>
</evidence>
<evidence type="ECO:0000256" key="4">
    <source>
        <dbReference type="ARBA" id="ARBA00022989"/>
    </source>
</evidence>
<feature type="transmembrane region" description="Helical" evidence="6">
    <location>
        <begin position="117"/>
        <end position="138"/>
    </location>
</feature>
<feature type="transmembrane region" description="Helical" evidence="6">
    <location>
        <begin position="199"/>
        <end position="219"/>
    </location>
</feature>
<dbReference type="PIRSF" id="PIRSF035875">
    <property type="entry name" value="RNase_BN"/>
    <property type="match status" value="1"/>
</dbReference>
<dbReference type="AlphaFoldDB" id="E1WXP0"/>